<sequence length="491" mass="54633">MATKSTPHEEDPSSEPQPPPPTAPPPPVKSETPVADSTNISSQPTPPAATSNPLPPEPTPIPDPVVALVPSYSRWFSWDTIHQCEVRFLPEFFDSRKNPGIYKYLRNSIVKYYRADPSRKITFTEVRRILIADVGSVRRVFDFLEAWGLINYSPSVINKPLKWEDKDSKANSGNASQGGASKDESSKRICNHCKSVCSIACFVCDKNDTTLCARCYVRGNYQLGGVSSSDFRRVEINDNSRADWMEKDTLHLLEAVMHYGDDWRKVARHVGRGEKECVSHFIKLPFGEEFIGFADSEGVDDDKNNPLNSHDDDESCASSMAKRMRLSPLADASNPIMAQAAFLSALAGVEVAEAAARAAVTALSDGDYGSVRNDLRSHMKNLIHNEAVVTSNENTASVNAAEVALADAKSQLEKEERDVERSISGILEVQMKEIKDKIDRFEALDLRMEKEWQQLELMKNMLFVDQLTNFFHKGSVQNAGERTEQSSVKTD</sequence>
<dbReference type="SMART" id="SM00717">
    <property type="entry name" value="SANT"/>
    <property type="match status" value="1"/>
</dbReference>
<dbReference type="InterPro" id="IPR036388">
    <property type="entry name" value="WH-like_DNA-bd_sf"/>
</dbReference>
<dbReference type="PROSITE" id="PS51293">
    <property type="entry name" value="SANT"/>
    <property type="match status" value="1"/>
</dbReference>
<keyword evidence="5" id="KW-0539">Nucleus</keyword>
<reference evidence="10 11" key="1">
    <citation type="journal article" date="2020" name="bioRxiv">
        <title>Sequence and annotation of 42 cannabis genomes reveals extensive copy number variation in cannabinoid synthesis and pathogen resistance genes.</title>
        <authorList>
            <person name="Mckernan K.J."/>
            <person name="Helbert Y."/>
            <person name="Kane L.T."/>
            <person name="Ebling H."/>
            <person name="Zhang L."/>
            <person name="Liu B."/>
            <person name="Eaton Z."/>
            <person name="Mclaughlin S."/>
            <person name="Kingan S."/>
            <person name="Baybayan P."/>
            <person name="Concepcion G."/>
            <person name="Jordan M."/>
            <person name="Riva A."/>
            <person name="Barbazuk W."/>
            <person name="Harkins T."/>
        </authorList>
    </citation>
    <scope>NUCLEOTIDE SEQUENCE [LARGE SCALE GENOMIC DNA]</scope>
    <source>
        <strain evidence="11">cv. Jamaican Lion 4</strain>
        <tissue evidence="10">Leaf</tissue>
    </source>
</reference>
<evidence type="ECO:0000256" key="1">
    <source>
        <dbReference type="ARBA" id="ARBA00022473"/>
    </source>
</evidence>
<keyword evidence="11" id="KW-1185">Reference proteome</keyword>
<evidence type="ECO:0000256" key="5">
    <source>
        <dbReference type="ARBA" id="ARBA00023242"/>
    </source>
</evidence>
<dbReference type="PANTHER" id="PTHR12802">
    <property type="entry name" value="SWI/SNF COMPLEX-RELATED"/>
    <property type="match status" value="1"/>
</dbReference>
<dbReference type="PANTHER" id="PTHR12802:SF44">
    <property type="entry name" value="SWI_SNF COMPLEX SUBUNIT SWI3B"/>
    <property type="match status" value="1"/>
</dbReference>
<dbReference type="Pfam" id="PF04433">
    <property type="entry name" value="SWIRM"/>
    <property type="match status" value="1"/>
</dbReference>
<dbReference type="GO" id="GO:0005634">
    <property type="term" value="C:nucleus"/>
    <property type="evidence" value="ECO:0007669"/>
    <property type="project" value="UniProtKB-ARBA"/>
</dbReference>
<dbReference type="PROSITE" id="PS50090">
    <property type="entry name" value="MYB_LIKE"/>
    <property type="match status" value="1"/>
</dbReference>
<dbReference type="Proteomes" id="UP000583929">
    <property type="component" value="Unassembled WGS sequence"/>
</dbReference>
<name>A0A7J6FLI1_CANSA</name>
<keyword evidence="1" id="KW-0217">Developmental protein</keyword>
<dbReference type="SUPFAM" id="SSF46689">
    <property type="entry name" value="Homeodomain-like"/>
    <property type="match status" value="2"/>
</dbReference>
<feature type="domain" description="SWIRM" evidence="8">
    <location>
        <begin position="67"/>
        <end position="161"/>
    </location>
</feature>
<dbReference type="Gene3D" id="1.10.10.60">
    <property type="entry name" value="Homeodomain-like"/>
    <property type="match status" value="1"/>
</dbReference>
<keyword evidence="2" id="KW-0805">Transcription regulation</keyword>
<protein>
    <recommendedName>
        <fullName evidence="12">SWI/SNF complex subunit SWI3B</fullName>
    </recommendedName>
</protein>
<feature type="compositionally biased region" description="Pro residues" evidence="6">
    <location>
        <begin position="53"/>
        <end position="62"/>
    </location>
</feature>
<evidence type="ECO:0008006" key="12">
    <source>
        <dbReference type="Google" id="ProtNLM"/>
    </source>
</evidence>
<dbReference type="InterPro" id="IPR001005">
    <property type="entry name" value="SANT/Myb"/>
</dbReference>
<evidence type="ECO:0000313" key="11">
    <source>
        <dbReference type="Proteomes" id="UP000583929"/>
    </source>
</evidence>
<keyword evidence="4" id="KW-0804">Transcription</keyword>
<accession>A0A7J6FLI1</accession>
<evidence type="ECO:0000259" key="8">
    <source>
        <dbReference type="PROSITE" id="PS50934"/>
    </source>
</evidence>
<dbReference type="InterPro" id="IPR007526">
    <property type="entry name" value="SWIRM"/>
</dbReference>
<dbReference type="AlphaFoldDB" id="A0A7J6FLI1"/>
<organism evidence="10 11">
    <name type="scientific">Cannabis sativa</name>
    <name type="common">Hemp</name>
    <name type="synonym">Marijuana</name>
    <dbReference type="NCBI Taxonomy" id="3483"/>
    <lineage>
        <taxon>Eukaryota</taxon>
        <taxon>Viridiplantae</taxon>
        <taxon>Streptophyta</taxon>
        <taxon>Embryophyta</taxon>
        <taxon>Tracheophyta</taxon>
        <taxon>Spermatophyta</taxon>
        <taxon>Magnoliopsida</taxon>
        <taxon>eudicotyledons</taxon>
        <taxon>Gunneridae</taxon>
        <taxon>Pentapetalae</taxon>
        <taxon>rosids</taxon>
        <taxon>fabids</taxon>
        <taxon>Rosales</taxon>
        <taxon>Cannabaceae</taxon>
        <taxon>Cannabis</taxon>
    </lineage>
</organism>
<gene>
    <name evidence="10" type="ORF">G4B88_008277</name>
</gene>
<dbReference type="PROSITE" id="PS50934">
    <property type="entry name" value="SWIRM"/>
    <property type="match status" value="1"/>
</dbReference>
<feature type="compositionally biased region" description="Polar residues" evidence="6">
    <location>
        <begin position="35"/>
        <end position="52"/>
    </location>
</feature>
<dbReference type="EMBL" id="JAATIQ010000195">
    <property type="protein sequence ID" value="KAF4371562.1"/>
    <property type="molecule type" value="Genomic_DNA"/>
</dbReference>
<dbReference type="Pfam" id="PF16495">
    <property type="entry name" value="SWIRM-assoc_1"/>
    <property type="match status" value="1"/>
</dbReference>
<dbReference type="FunFam" id="1.10.10.10:FF:000020">
    <property type="entry name" value="SWI/SNF complex subunit SMARCC2 isoform c"/>
    <property type="match status" value="1"/>
</dbReference>
<feature type="compositionally biased region" description="Pro residues" evidence="6">
    <location>
        <begin position="15"/>
        <end position="28"/>
    </location>
</feature>
<proteinExistence type="predicted"/>
<keyword evidence="3" id="KW-0238">DNA-binding</keyword>
<evidence type="ECO:0000259" key="7">
    <source>
        <dbReference type="PROSITE" id="PS50090"/>
    </source>
</evidence>
<dbReference type="InterPro" id="IPR017884">
    <property type="entry name" value="SANT_dom"/>
</dbReference>
<dbReference type="Pfam" id="PF00249">
    <property type="entry name" value="Myb_DNA-binding"/>
    <property type="match status" value="1"/>
</dbReference>
<evidence type="ECO:0000313" key="10">
    <source>
        <dbReference type="EMBL" id="KAF4371562.1"/>
    </source>
</evidence>
<dbReference type="InterPro" id="IPR032451">
    <property type="entry name" value="SMARCC_C"/>
</dbReference>
<dbReference type="Gene3D" id="1.10.10.10">
    <property type="entry name" value="Winged helix-like DNA-binding domain superfamily/Winged helix DNA-binding domain"/>
    <property type="match status" value="1"/>
</dbReference>
<evidence type="ECO:0000256" key="2">
    <source>
        <dbReference type="ARBA" id="ARBA00023015"/>
    </source>
</evidence>
<dbReference type="GO" id="GO:0003677">
    <property type="term" value="F:DNA binding"/>
    <property type="evidence" value="ECO:0007669"/>
    <property type="project" value="UniProtKB-KW"/>
</dbReference>
<feature type="region of interest" description="Disordered" evidence="6">
    <location>
        <begin position="1"/>
        <end position="62"/>
    </location>
</feature>
<comment type="caution">
    <text evidence="10">The sequence shown here is derived from an EMBL/GenBank/DDBJ whole genome shotgun (WGS) entry which is preliminary data.</text>
</comment>
<feature type="compositionally biased region" description="Basic and acidic residues" evidence="6">
    <location>
        <begin position="1"/>
        <end position="11"/>
    </location>
</feature>
<evidence type="ECO:0000256" key="3">
    <source>
        <dbReference type="ARBA" id="ARBA00023125"/>
    </source>
</evidence>
<evidence type="ECO:0000259" key="9">
    <source>
        <dbReference type="PROSITE" id="PS51293"/>
    </source>
</evidence>
<dbReference type="InterPro" id="IPR009057">
    <property type="entry name" value="Homeodomain-like_sf"/>
</dbReference>
<feature type="domain" description="SANT" evidence="9">
    <location>
        <begin position="239"/>
        <end position="289"/>
    </location>
</feature>
<evidence type="ECO:0000256" key="4">
    <source>
        <dbReference type="ARBA" id="ARBA00023163"/>
    </source>
</evidence>
<dbReference type="CDD" id="cd00167">
    <property type="entry name" value="SANT"/>
    <property type="match status" value="1"/>
</dbReference>
<evidence type="ECO:0000256" key="6">
    <source>
        <dbReference type="SAM" id="MobiDB-lite"/>
    </source>
</evidence>
<feature type="domain" description="Myb-like" evidence="7">
    <location>
        <begin position="236"/>
        <end position="285"/>
    </location>
</feature>